<feature type="transmembrane region" description="Helical" evidence="1">
    <location>
        <begin position="94"/>
        <end position="110"/>
    </location>
</feature>
<keyword evidence="4" id="KW-1185">Reference proteome</keyword>
<gene>
    <name evidence="3" type="ORF">MSP8886_01748</name>
</gene>
<keyword evidence="1" id="KW-0812">Transmembrane</keyword>
<feature type="transmembrane region" description="Helical" evidence="1">
    <location>
        <begin position="7"/>
        <end position="28"/>
    </location>
</feature>
<name>A0A1A8TBD1_9GAMM</name>
<keyword evidence="1" id="KW-0472">Membrane</keyword>
<evidence type="ECO:0000313" key="3">
    <source>
        <dbReference type="EMBL" id="SBS30257.1"/>
    </source>
</evidence>
<feature type="transmembrane region" description="Helical" evidence="1">
    <location>
        <begin position="117"/>
        <end position="135"/>
    </location>
</feature>
<dbReference type="EMBL" id="FLOB01000003">
    <property type="protein sequence ID" value="SBS30257.1"/>
    <property type="molecule type" value="Genomic_DNA"/>
</dbReference>
<evidence type="ECO:0000259" key="2">
    <source>
        <dbReference type="Pfam" id="PF07331"/>
    </source>
</evidence>
<evidence type="ECO:0000256" key="1">
    <source>
        <dbReference type="SAM" id="Phobius"/>
    </source>
</evidence>
<feature type="domain" description="DUF1468" evidence="2">
    <location>
        <begin position="7"/>
        <end position="140"/>
    </location>
</feature>
<dbReference type="InterPro" id="IPR009936">
    <property type="entry name" value="DUF1468"/>
</dbReference>
<accession>A0A1A8TBD1</accession>
<feature type="transmembrane region" description="Helical" evidence="1">
    <location>
        <begin position="70"/>
        <end position="88"/>
    </location>
</feature>
<dbReference type="STRING" id="1792290.MSP8886_01748"/>
<feature type="transmembrane region" description="Helical" evidence="1">
    <location>
        <begin position="40"/>
        <end position="58"/>
    </location>
</feature>
<dbReference type="Proteomes" id="UP000092544">
    <property type="component" value="Unassembled WGS sequence"/>
</dbReference>
<reference evidence="3" key="1">
    <citation type="submission" date="2016-06" db="EMBL/GenBank/DDBJ databases">
        <authorList>
            <person name="Kjaerup R.B."/>
            <person name="Dalgaard T.S."/>
            <person name="Juul-Madsen H.R."/>
        </authorList>
    </citation>
    <scope>NUCLEOTIDE SEQUENCE [LARGE SCALE GENOMIC DNA]</scope>
    <source>
        <strain evidence="3">CECT 8886</strain>
    </source>
</reference>
<proteinExistence type="predicted"/>
<dbReference type="OrthoDB" id="5519430at2"/>
<dbReference type="AlphaFoldDB" id="A0A1A8TBD1"/>
<dbReference type="Pfam" id="PF07331">
    <property type="entry name" value="TctB"/>
    <property type="match status" value="1"/>
</dbReference>
<sequence length="146" mass="16022">MRINDRVFGMLMLILAVAYGWEATQFPIPFGGNESVGPETFPIMLSIILAISSIYLIVKPDPDEKWAPVPMLLQLLSVAVALLIFAWAIEPVGFIPSAALVVSFISWRMGATVKHSVMTGIVSSIVIFFLFNYVLELALPLGILEL</sequence>
<organism evidence="3 4">
    <name type="scientific">Marinomonas spartinae</name>
    <dbReference type="NCBI Taxonomy" id="1792290"/>
    <lineage>
        <taxon>Bacteria</taxon>
        <taxon>Pseudomonadati</taxon>
        <taxon>Pseudomonadota</taxon>
        <taxon>Gammaproteobacteria</taxon>
        <taxon>Oceanospirillales</taxon>
        <taxon>Oceanospirillaceae</taxon>
        <taxon>Marinomonas</taxon>
    </lineage>
</organism>
<keyword evidence="1" id="KW-1133">Transmembrane helix</keyword>
<dbReference type="RefSeq" id="WP_067015057.1">
    <property type="nucleotide sequence ID" value="NZ_FLOB01000003.1"/>
</dbReference>
<protein>
    <submittedName>
        <fullName evidence="3">Tripartite tricarboxylate transporter TctB family protein</fullName>
    </submittedName>
</protein>
<evidence type="ECO:0000313" key="4">
    <source>
        <dbReference type="Proteomes" id="UP000092544"/>
    </source>
</evidence>